<keyword evidence="2" id="KW-1185">Reference proteome</keyword>
<organism evidence="1 2">
    <name type="scientific">Lactuca sativa</name>
    <name type="common">Garden lettuce</name>
    <dbReference type="NCBI Taxonomy" id="4236"/>
    <lineage>
        <taxon>Eukaryota</taxon>
        <taxon>Viridiplantae</taxon>
        <taxon>Streptophyta</taxon>
        <taxon>Embryophyta</taxon>
        <taxon>Tracheophyta</taxon>
        <taxon>Spermatophyta</taxon>
        <taxon>Magnoliopsida</taxon>
        <taxon>eudicotyledons</taxon>
        <taxon>Gunneridae</taxon>
        <taxon>Pentapetalae</taxon>
        <taxon>asterids</taxon>
        <taxon>campanulids</taxon>
        <taxon>Asterales</taxon>
        <taxon>Asteraceae</taxon>
        <taxon>Cichorioideae</taxon>
        <taxon>Cichorieae</taxon>
        <taxon>Lactucinae</taxon>
        <taxon>Lactuca</taxon>
    </lineage>
</organism>
<reference evidence="1 2" key="1">
    <citation type="journal article" date="2017" name="Nat. Commun.">
        <title>Genome assembly with in vitro proximity ligation data and whole-genome triplication in lettuce.</title>
        <authorList>
            <person name="Reyes-Chin-Wo S."/>
            <person name="Wang Z."/>
            <person name="Yang X."/>
            <person name="Kozik A."/>
            <person name="Arikit S."/>
            <person name="Song C."/>
            <person name="Xia L."/>
            <person name="Froenicke L."/>
            <person name="Lavelle D.O."/>
            <person name="Truco M.J."/>
            <person name="Xia R."/>
            <person name="Zhu S."/>
            <person name="Xu C."/>
            <person name="Xu H."/>
            <person name="Xu X."/>
            <person name="Cox K."/>
            <person name="Korf I."/>
            <person name="Meyers B.C."/>
            <person name="Michelmore R.W."/>
        </authorList>
    </citation>
    <scope>NUCLEOTIDE SEQUENCE [LARGE SCALE GENOMIC DNA]</scope>
    <source>
        <strain evidence="2">cv. Salinas</strain>
        <tissue evidence="1">Seedlings</tissue>
    </source>
</reference>
<evidence type="ECO:0000313" key="1">
    <source>
        <dbReference type="EMBL" id="KAJ0217604.1"/>
    </source>
</evidence>
<evidence type="ECO:0000313" key="2">
    <source>
        <dbReference type="Proteomes" id="UP000235145"/>
    </source>
</evidence>
<comment type="caution">
    <text evidence="1">The sequence shown here is derived from an EMBL/GenBank/DDBJ whole genome shotgun (WGS) entry which is preliminary data.</text>
</comment>
<protein>
    <submittedName>
        <fullName evidence="1">Uncharacterized protein</fullName>
    </submittedName>
</protein>
<name>A0A9R1W5N1_LACSA</name>
<accession>A0A9R1W5N1</accession>
<dbReference type="EMBL" id="NBSK02000003">
    <property type="protein sequence ID" value="KAJ0217604.1"/>
    <property type="molecule type" value="Genomic_DNA"/>
</dbReference>
<proteinExistence type="predicted"/>
<sequence length="101" mass="11311">MFDSVILYVLSFSDFVIRDRSFEVYASNLNLLMSLQASRSNSEGISDILIPSFNQMFGNIVGVFKVISIAISALEEGEVDTVRIVKSFDPQITLLLIMELQ</sequence>
<dbReference type="Proteomes" id="UP000235145">
    <property type="component" value="Unassembled WGS sequence"/>
</dbReference>
<dbReference type="AlphaFoldDB" id="A0A9R1W5N1"/>
<gene>
    <name evidence="1" type="ORF">LSAT_V11C300143040</name>
</gene>